<dbReference type="Gene3D" id="3.90.1150.200">
    <property type="match status" value="1"/>
</dbReference>
<organism evidence="2 3">
    <name type="scientific">Mycolicibacterium wolinskyi</name>
    <dbReference type="NCBI Taxonomy" id="59750"/>
    <lineage>
        <taxon>Bacteria</taxon>
        <taxon>Bacillati</taxon>
        <taxon>Actinomycetota</taxon>
        <taxon>Actinomycetes</taxon>
        <taxon>Mycobacteriales</taxon>
        <taxon>Mycobacteriaceae</taxon>
        <taxon>Mycolicibacterium</taxon>
    </lineage>
</organism>
<sequence>MMSDSRSAEFLAGLPADTRPIAERLISTIAGHAPFDVAVKWRQLTFTVDGDFDHWVCAVAATKRQVHLAFHFGSLLREPSTGFEPSESKYVRKLRYRSVEDVDEAVVRELISQALEELPRFKG</sequence>
<evidence type="ECO:0000313" key="2">
    <source>
        <dbReference type="EMBL" id="ORX11458.1"/>
    </source>
</evidence>
<protein>
    <recommendedName>
        <fullName evidence="1">YdhG-like domain-containing protein</fullName>
    </recommendedName>
</protein>
<dbReference type="AlphaFoldDB" id="A0A1X2EZE3"/>
<proteinExistence type="predicted"/>
<dbReference type="InterPro" id="IPR014922">
    <property type="entry name" value="YdhG-like"/>
</dbReference>
<dbReference type="Proteomes" id="UP000193964">
    <property type="component" value="Unassembled WGS sequence"/>
</dbReference>
<comment type="caution">
    <text evidence="2">The sequence shown here is derived from an EMBL/GenBank/DDBJ whole genome shotgun (WGS) entry which is preliminary data.</text>
</comment>
<reference evidence="2 3" key="1">
    <citation type="submission" date="2016-01" db="EMBL/GenBank/DDBJ databases">
        <title>The new phylogeny of the genus Mycobacterium.</title>
        <authorList>
            <person name="Tarcisio F."/>
            <person name="Conor M."/>
            <person name="Antonella G."/>
            <person name="Elisabetta G."/>
            <person name="Giulia F.S."/>
            <person name="Sara T."/>
            <person name="Anna F."/>
            <person name="Clotilde B."/>
            <person name="Roberto B."/>
            <person name="Veronica D.S."/>
            <person name="Fabio R."/>
            <person name="Monica P."/>
            <person name="Olivier J."/>
            <person name="Enrico T."/>
            <person name="Nicola S."/>
        </authorList>
    </citation>
    <scope>NUCLEOTIDE SEQUENCE [LARGE SCALE GENOMIC DNA]</scope>
    <source>
        <strain evidence="2 3">ATCC 700010</strain>
    </source>
</reference>
<evidence type="ECO:0000313" key="3">
    <source>
        <dbReference type="Proteomes" id="UP000193964"/>
    </source>
</evidence>
<gene>
    <name evidence="2" type="ORF">AWC31_32650</name>
</gene>
<dbReference type="EMBL" id="LQQA01000030">
    <property type="protein sequence ID" value="ORX11458.1"/>
    <property type="molecule type" value="Genomic_DNA"/>
</dbReference>
<dbReference type="SUPFAM" id="SSF159888">
    <property type="entry name" value="YdhG-like"/>
    <property type="match status" value="1"/>
</dbReference>
<name>A0A1X2EZE3_9MYCO</name>
<feature type="domain" description="YdhG-like" evidence="1">
    <location>
        <begin position="19"/>
        <end position="115"/>
    </location>
</feature>
<dbReference type="Pfam" id="PF08818">
    <property type="entry name" value="DUF1801"/>
    <property type="match status" value="1"/>
</dbReference>
<accession>A0A1X2EZE3</accession>
<evidence type="ECO:0000259" key="1">
    <source>
        <dbReference type="Pfam" id="PF08818"/>
    </source>
</evidence>